<feature type="domain" description="MULE transposase" evidence="2">
    <location>
        <begin position="385"/>
        <end position="433"/>
    </location>
</feature>
<evidence type="ECO:0000256" key="1">
    <source>
        <dbReference type="SAM" id="MobiDB-lite"/>
    </source>
</evidence>
<name>A0A2U3DRY3_PURLI</name>
<proteinExistence type="predicted"/>
<reference evidence="4 5" key="2">
    <citation type="journal article" date="2016" name="Front. Microbiol.">
        <title>Genome and transcriptome sequences reveal the specific parasitism of the nematophagous Purpureocillium lilacinum 36-1.</title>
        <authorList>
            <person name="Xie J."/>
            <person name="Li S."/>
            <person name="Mo C."/>
            <person name="Xiao X."/>
            <person name="Peng D."/>
            <person name="Wang G."/>
            <person name="Xiao Y."/>
        </authorList>
    </citation>
    <scope>NUCLEOTIDE SEQUENCE [LARGE SCALE GENOMIC DNA]</scope>
    <source>
        <strain evidence="4 5">36-1</strain>
    </source>
</reference>
<accession>A0A2U3DRY3</accession>
<dbReference type="AlphaFoldDB" id="A0A2U3DRY3"/>
<dbReference type="EMBL" id="LCWV01000127">
    <property type="protein sequence ID" value="PWI63997.1"/>
    <property type="molecule type" value="Genomic_DNA"/>
</dbReference>
<evidence type="ECO:0000259" key="2">
    <source>
        <dbReference type="Pfam" id="PF10551"/>
    </source>
</evidence>
<reference evidence="4" key="1">
    <citation type="submission" date="2015-05" db="EMBL/GenBank/DDBJ databases">
        <authorList>
            <person name="Wang D.B."/>
            <person name="Wang M."/>
        </authorList>
    </citation>
    <scope>NUCLEOTIDE SEQUENCE</scope>
    <source>
        <strain evidence="4">36-1</strain>
    </source>
</reference>
<evidence type="ECO:0000313" key="4">
    <source>
        <dbReference type="EMBL" id="PWI65020.1"/>
    </source>
</evidence>
<feature type="region of interest" description="Disordered" evidence="1">
    <location>
        <begin position="126"/>
        <end position="161"/>
    </location>
</feature>
<sequence>MATVGLRHGHEHLAGVSLAAFDPEPHYGDGDDNALYNLFATWPEAYFTSLPKPQGNRGIDEPYWEPWQSQIYLDDSFRGRGVQRLFKSNFALNQAKVDSILALELAKHCSRLDSPEVVTKILGAPTAPLSSSSDCQHQDGDEWNGFSDTESSSHDASTLIPNPSIPGHAAISIDELQSRVNKFAKEHGFGVVRHNGSGSRTRKTRYVFQCDRYGMPRRSKGTGLHQKRSRKCGCKWKVIAEALEQNEYMWTLRSFADPQHSQHNHNRSISLAAHPIHRRLDEAVMTTIEATSRRVGMRARDVRGIVKEKHPDTLCTRKDIYNARARLRRKKLGGLSPIAALIKLFDERSIPYVVKWSTTEPDRLVGLMWTFPYCAQMWKRFPEIMSFDNTYNTNRFKLPLFQVTGQTCLKSIYNAAFGLIDNERRERFSSSLRESDS</sequence>
<dbReference type="Pfam" id="PF10551">
    <property type="entry name" value="MULE"/>
    <property type="match status" value="1"/>
</dbReference>
<evidence type="ECO:0000313" key="5">
    <source>
        <dbReference type="Proteomes" id="UP000245956"/>
    </source>
</evidence>
<evidence type="ECO:0000313" key="3">
    <source>
        <dbReference type="EMBL" id="PWI63997.1"/>
    </source>
</evidence>
<gene>
    <name evidence="3" type="ORF">PCL_00831</name>
    <name evidence="4" type="ORF">PCL_07432</name>
</gene>
<comment type="caution">
    <text evidence="4">The sequence shown here is derived from an EMBL/GenBank/DDBJ whole genome shotgun (WGS) entry which is preliminary data.</text>
</comment>
<dbReference type="PANTHER" id="PTHR47718:SF10">
    <property type="entry name" value="PROTEIN FAR1-RELATED SEQUENCE"/>
    <property type="match status" value="1"/>
</dbReference>
<dbReference type="PANTHER" id="PTHR47718">
    <property type="entry name" value="OS01G0519700 PROTEIN"/>
    <property type="match status" value="1"/>
</dbReference>
<dbReference type="Proteomes" id="UP000245956">
    <property type="component" value="Unassembled WGS sequence"/>
</dbReference>
<dbReference type="EMBL" id="LCWV01000039">
    <property type="protein sequence ID" value="PWI65020.1"/>
    <property type="molecule type" value="Genomic_DNA"/>
</dbReference>
<protein>
    <recommendedName>
        <fullName evidence="2">MULE transposase domain-containing protein</fullName>
    </recommendedName>
</protein>
<feature type="compositionally biased region" description="Polar residues" evidence="1">
    <location>
        <begin position="146"/>
        <end position="161"/>
    </location>
</feature>
<organism evidence="4 5">
    <name type="scientific">Purpureocillium lilacinum</name>
    <name type="common">Paecilomyces lilacinus</name>
    <dbReference type="NCBI Taxonomy" id="33203"/>
    <lineage>
        <taxon>Eukaryota</taxon>
        <taxon>Fungi</taxon>
        <taxon>Dikarya</taxon>
        <taxon>Ascomycota</taxon>
        <taxon>Pezizomycotina</taxon>
        <taxon>Sordariomycetes</taxon>
        <taxon>Hypocreomycetidae</taxon>
        <taxon>Hypocreales</taxon>
        <taxon>Ophiocordycipitaceae</taxon>
        <taxon>Purpureocillium</taxon>
    </lineage>
</organism>
<dbReference type="InterPro" id="IPR018289">
    <property type="entry name" value="MULE_transposase_dom"/>
</dbReference>